<evidence type="ECO:0000256" key="1">
    <source>
        <dbReference type="ARBA" id="ARBA00023015"/>
    </source>
</evidence>
<dbReference type="PANTHER" id="PTHR30055:SF148">
    <property type="entry name" value="TETR-FAMILY TRANSCRIPTIONAL REGULATOR"/>
    <property type="match status" value="1"/>
</dbReference>
<keyword evidence="3" id="KW-0804">Transcription</keyword>
<name>A0A0J6VEB5_9MYCO</name>
<keyword evidence="2 4" id="KW-0238">DNA-binding</keyword>
<dbReference type="GO" id="GO:0000976">
    <property type="term" value="F:transcription cis-regulatory region binding"/>
    <property type="evidence" value="ECO:0007669"/>
    <property type="project" value="TreeGrafter"/>
</dbReference>
<dbReference type="AlphaFoldDB" id="A0A0J6VEB5"/>
<feature type="domain" description="HTH tetR-type" evidence="5">
    <location>
        <begin position="11"/>
        <end position="71"/>
    </location>
</feature>
<dbReference type="InterPro" id="IPR001647">
    <property type="entry name" value="HTH_TetR"/>
</dbReference>
<dbReference type="Pfam" id="PF16859">
    <property type="entry name" value="TetR_C_11"/>
    <property type="match status" value="1"/>
</dbReference>
<sequence length="191" mass="20029">MATRRGRPRSEAVRSAVLAAAADLARHGGPGAATIDAIARRAEVSRTTIYKWWPSAAAIVLEGLLDSVRESIVRPPGSTTVQALIHHVGALNAILADATVGPLLRNVMSAAAGDPAIQAALLERWIEPRRAAVVTALRDAVAAGELDAGTDIEVVVDALVSPPYYRLVFGMPPLSDEAVTALVDTVWRGCV</sequence>
<protein>
    <submittedName>
        <fullName evidence="6">Bacterial regulatory protein, tetR family</fullName>
    </submittedName>
</protein>
<comment type="caution">
    <text evidence="6">The sequence shown here is derived from an EMBL/GenBank/DDBJ whole genome shotgun (WGS) entry which is preliminary data.</text>
</comment>
<dbReference type="PROSITE" id="PS50977">
    <property type="entry name" value="HTH_TETR_2"/>
    <property type="match status" value="1"/>
</dbReference>
<dbReference type="RefSeq" id="WP_048474064.1">
    <property type="nucleotide sequence ID" value="NZ_JYNL01000069.1"/>
</dbReference>
<dbReference type="PATRIC" id="fig|37916.4.peg.7261"/>
<evidence type="ECO:0000313" key="7">
    <source>
        <dbReference type="Proteomes" id="UP000036513"/>
    </source>
</evidence>
<dbReference type="SMR" id="A0A0J6VEB5"/>
<evidence type="ECO:0000259" key="5">
    <source>
        <dbReference type="PROSITE" id="PS50977"/>
    </source>
</evidence>
<dbReference type="InterPro" id="IPR009057">
    <property type="entry name" value="Homeodomain-like_sf"/>
</dbReference>
<gene>
    <name evidence="6" type="ORF">MCHLDSM_07246</name>
</gene>
<keyword evidence="7" id="KW-1185">Reference proteome</keyword>
<dbReference type="Gene3D" id="1.10.10.60">
    <property type="entry name" value="Homeodomain-like"/>
    <property type="match status" value="1"/>
</dbReference>
<proteinExistence type="predicted"/>
<dbReference type="Gene3D" id="1.10.357.10">
    <property type="entry name" value="Tetracycline Repressor, domain 2"/>
    <property type="match status" value="1"/>
</dbReference>
<accession>A0A0J6VEB5</accession>
<dbReference type="InterPro" id="IPR036271">
    <property type="entry name" value="Tet_transcr_reg_TetR-rel_C_sf"/>
</dbReference>
<dbReference type="GO" id="GO:0003700">
    <property type="term" value="F:DNA-binding transcription factor activity"/>
    <property type="evidence" value="ECO:0007669"/>
    <property type="project" value="TreeGrafter"/>
</dbReference>
<organism evidence="6 7">
    <name type="scientific">Mycolicibacterium chlorophenolicum</name>
    <dbReference type="NCBI Taxonomy" id="37916"/>
    <lineage>
        <taxon>Bacteria</taxon>
        <taxon>Bacillati</taxon>
        <taxon>Actinomycetota</taxon>
        <taxon>Actinomycetes</taxon>
        <taxon>Mycobacteriales</taxon>
        <taxon>Mycobacteriaceae</taxon>
        <taxon>Mycolicibacterium</taxon>
    </lineage>
</organism>
<dbReference type="STRING" id="37916.MCHLDSM_07246"/>
<keyword evidence="1" id="KW-0805">Transcription regulation</keyword>
<feature type="DNA-binding region" description="H-T-H motif" evidence="4">
    <location>
        <begin position="34"/>
        <end position="53"/>
    </location>
</feature>
<dbReference type="EMBL" id="JYNL01000069">
    <property type="protein sequence ID" value="KMO67987.1"/>
    <property type="molecule type" value="Genomic_DNA"/>
</dbReference>
<dbReference type="InterPro" id="IPR011075">
    <property type="entry name" value="TetR_C"/>
</dbReference>
<dbReference type="InterPro" id="IPR050109">
    <property type="entry name" value="HTH-type_TetR-like_transc_reg"/>
</dbReference>
<evidence type="ECO:0000256" key="2">
    <source>
        <dbReference type="ARBA" id="ARBA00023125"/>
    </source>
</evidence>
<evidence type="ECO:0000256" key="4">
    <source>
        <dbReference type="PROSITE-ProRule" id="PRU00335"/>
    </source>
</evidence>
<dbReference type="Proteomes" id="UP000036513">
    <property type="component" value="Unassembled WGS sequence"/>
</dbReference>
<reference evidence="6 7" key="1">
    <citation type="journal article" date="2015" name="Genome Biol. Evol.">
        <title>Characterization of Three Mycobacterium spp. with Potential Use in Bioremediation by Genome Sequencing and Comparative Genomics.</title>
        <authorList>
            <person name="Das S."/>
            <person name="Pettersson B.M."/>
            <person name="Behra P.R."/>
            <person name="Ramesh M."/>
            <person name="Dasgupta S."/>
            <person name="Bhattacharya A."/>
            <person name="Kirsebom L.A."/>
        </authorList>
    </citation>
    <scope>NUCLEOTIDE SEQUENCE [LARGE SCALE GENOMIC DNA]</scope>
    <source>
        <strain evidence="6 7">DSM 43826</strain>
    </source>
</reference>
<dbReference type="SUPFAM" id="SSF46689">
    <property type="entry name" value="Homeodomain-like"/>
    <property type="match status" value="1"/>
</dbReference>
<evidence type="ECO:0000313" key="6">
    <source>
        <dbReference type="EMBL" id="KMO67987.1"/>
    </source>
</evidence>
<dbReference type="SUPFAM" id="SSF48498">
    <property type="entry name" value="Tetracyclin repressor-like, C-terminal domain"/>
    <property type="match status" value="1"/>
</dbReference>
<dbReference type="Pfam" id="PF00440">
    <property type="entry name" value="TetR_N"/>
    <property type="match status" value="1"/>
</dbReference>
<evidence type="ECO:0000256" key="3">
    <source>
        <dbReference type="ARBA" id="ARBA00023163"/>
    </source>
</evidence>
<dbReference type="PANTHER" id="PTHR30055">
    <property type="entry name" value="HTH-TYPE TRANSCRIPTIONAL REGULATOR RUTR"/>
    <property type="match status" value="1"/>
</dbReference>